<organism evidence="1">
    <name type="scientific">Pararge aegeria</name>
    <name type="common">speckled wood butterfly</name>
    <dbReference type="NCBI Taxonomy" id="116150"/>
    <lineage>
        <taxon>Eukaryota</taxon>
        <taxon>Metazoa</taxon>
        <taxon>Ecdysozoa</taxon>
        <taxon>Arthropoda</taxon>
        <taxon>Hexapoda</taxon>
        <taxon>Insecta</taxon>
        <taxon>Pterygota</taxon>
        <taxon>Neoptera</taxon>
        <taxon>Endopterygota</taxon>
        <taxon>Lepidoptera</taxon>
        <taxon>Glossata</taxon>
        <taxon>Ditrysia</taxon>
        <taxon>Papilionoidea</taxon>
        <taxon>Nymphalidae</taxon>
        <taxon>Satyrinae</taxon>
        <taxon>Satyrini</taxon>
        <taxon>Parargina</taxon>
        <taxon>Pararge</taxon>
    </lineage>
</organism>
<dbReference type="AlphaFoldDB" id="S4NTB7"/>
<reference evidence="1" key="2">
    <citation type="submission" date="2013-05" db="EMBL/GenBank/DDBJ databases">
        <authorList>
            <person name="Carter J.-M."/>
            <person name="Baker S.C."/>
            <person name="Pink R."/>
            <person name="Carter D.R.F."/>
            <person name="Collins A."/>
            <person name="Tomlin J."/>
            <person name="Gibbs M."/>
            <person name="Breuker C.J."/>
        </authorList>
    </citation>
    <scope>NUCLEOTIDE SEQUENCE</scope>
    <source>
        <tissue evidence="1">Ovary</tissue>
    </source>
</reference>
<dbReference type="EMBL" id="GAIX01010524">
    <property type="protein sequence ID" value="JAA82036.1"/>
    <property type="molecule type" value="Transcribed_RNA"/>
</dbReference>
<proteinExistence type="predicted"/>
<name>S4NTB7_9NEOP</name>
<sequence>PVIQKFINDPKEQYDVVVIEWLYSELSSGFSSVFNCPYIWSSSMIPHTAVLSLIDDHVNPAYNVHHLSRHYTTTFWDRLQ</sequence>
<evidence type="ECO:0000313" key="1">
    <source>
        <dbReference type="EMBL" id="JAA82036.1"/>
    </source>
</evidence>
<feature type="non-terminal residue" evidence="1">
    <location>
        <position position="1"/>
    </location>
</feature>
<feature type="non-terminal residue" evidence="1">
    <location>
        <position position="80"/>
    </location>
</feature>
<accession>S4NTB7</accession>
<keyword evidence="1" id="KW-0808">Transferase</keyword>
<protein>
    <submittedName>
        <fullName evidence="1">Phenol UDP-glucosyltransferase</fullName>
    </submittedName>
</protein>
<dbReference type="GO" id="GO:0016740">
    <property type="term" value="F:transferase activity"/>
    <property type="evidence" value="ECO:0007669"/>
    <property type="project" value="UniProtKB-KW"/>
</dbReference>
<reference evidence="1" key="1">
    <citation type="journal article" date="2013" name="BMC Genomics">
        <title>Unscrambling butterfly oogenesis.</title>
        <authorList>
            <person name="Carter J.M."/>
            <person name="Baker S.C."/>
            <person name="Pink R."/>
            <person name="Carter D.R."/>
            <person name="Collins A."/>
            <person name="Tomlin J."/>
            <person name="Gibbs M."/>
            <person name="Breuker C.J."/>
        </authorList>
    </citation>
    <scope>NUCLEOTIDE SEQUENCE</scope>
    <source>
        <tissue evidence="1">Ovary</tissue>
    </source>
</reference>